<feature type="compositionally biased region" description="Low complexity" evidence="1">
    <location>
        <begin position="1"/>
        <end position="18"/>
    </location>
</feature>
<proteinExistence type="predicted"/>
<gene>
    <name evidence="3" type="primary">POLD1</name>
    <name evidence="3" type="ORF">SPIL2461_LOCUS18907</name>
</gene>
<dbReference type="Proteomes" id="UP000649617">
    <property type="component" value="Unassembled WGS sequence"/>
</dbReference>
<dbReference type="Pfam" id="PF05050">
    <property type="entry name" value="Methyltransf_21"/>
    <property type="match status" value="1"/>
</dbReference>
<name>A0A812WJ57_SYMPI</name>
<dbReference type="GO" id="GO:0008171">
    <property type="term" value="F:O-methyltransferase activity"/>
    <property type="evidence" value="ECO:0007669"/>
    <property type="project" value="TreeGrafter"/>
</dbReference>
<reference evidence="3" key="1">
    <citation type="submission" date="2021-02" db="EMBL/GenBank/DDBJ databases">
        <authorList>
            <person name="Dougan E. K."/>
            <person name="Rhodes N."/>
            <person name="Thang M."/>
            <person name="Chan C."/>
        </authorList>
    </citation>
    <scope>NUCLEOTIDE SEQUENCE</scope>
</reference>
<evidence type="ECO:0000256" key="1">
    <source>
        <dbReference type="SAM" id="MobiDB-lite"/>
    </source>
</evidence>
<evidence type="ECO:0000313" key="3">
    <source>
        <dbReference type="EMBL" id="CAE7679795.1"/>
    </source>
</evidence>
<feature type="region of interest" description="Disordered" evidence="1">
    <location>
        <begin position="1"/>
        <end position="41"/>
    </location>
</feature>
<comment type="caution">
    <text evidence="3">The sequence shown here is derived from an EMBL/GenBank/DDBJ whole genome shotgun (WGS) entry which is preliminary data.</text>
</comment>
<dbReference type="InterPro" id="IPR029063">
    <property type="entry name" value="SAM-dependent_MTases_sf"/>
</dbReference>
<dbReference type="InterPro" id="IPR006342">
    <property type="entry name" value="FkbM_mtfrase"/>
</dbReference>
<accession>A0A812WJ57</accession>
<dbReference type="EMBL" id="CAJNIZ010044149">
    <property type="protein sequence ID" value="CAE7679795.1"/>
    <property type="molecule type" value="Genomic_DNA"/>
</dbReference>
<dbReference type="Gene3D" id="3.40.50.150">
    <property type="entry name" value="Vaccinia Virus protein VP39"/>
    <property type="match status" value="1"/>
</dbReference>
<dbReference type="SUPFAM" id="SSF53335">
    <property type="entry name" value="S-adenosyl-L-methionine-dependent methyltransferases"/>
    <property type="match status" value="1"/>
</dbReference>
<evidence type="ECO:0000313" key="4">
    <source>
        <dbReference type="Proteomes" id="UP000649617"/>
    </source>
</evidence>
<dbReference type="NCBIfam" id="TIGR01444">
    <property type="entry name" value="fkbM_fam"/>
    <property type="match status" value="1"/>
</dbReference>
<sequence>MEPALASAPAGTSSTASGPPQPSATPNGQATPAASAPKHPPPLFPLREFLAKGGVAALPRTRVVDVGAMFLDEAEEVWRPLQRRGHCESVVGFEPCSEECDRLNTLIDSLSADGADGGSSSCVFKFLPWALGDGSRGQFRRCSAAMTSSMLEPNIPLLRRFVQLEEVTTVVERSEMETRRLDDLLPQIPGRGVDYLKIDVQGFELSVLKGAEQALKDVLVVHTEVEFVDMYEHQPLFADVDSFLRGQGFVFHRFVSLHGRPMKPLHLSANPLQPISQQLWADAVYVRDLWELQSHSRDQLLKLALILHEIYHSYDVVLHVLQKLLHCNVIGCYESLRKLVLSQF</sequence>
<feature type="domain" description="Methyltransferase FkbM" evidence="2">
    <location>
        <begin position="65"/>
        <end position="251"/>
    </location>
</feature>
<dbReference type="AlphaFoldDB" id="A0A812WJ57"/>
<dbReference type="PANTHER" id="PTHR36973:SF4">
    <property type="entry name" value="NODULATION PROTEIN"/>
    <property type="match status" value="1"/>
</dbReference>
<keyword evidence="4" id="KW-1185">Reference proteome</keyword>
<evidence type="ECO:0000259" key="2">
    <source>
        <dbReference type="Pfam" id="PF05050"/>
    </source>
</evidence>
<organism evidence="3 4">
    <name type="scientific">Symbiodinium pilosum</name>
    <name type="common">Dinoflagellate</name>
    <dbReference type="NCBI Taxonomy" id="2952"/>
    <lineage>
        <taxon>Eukaryota</taxon>
        <taxon>Sar</taxon>
        <taxon>Alveolata</taxon>
        <taxon>Dinophyceae</taxon>
        <taxon>Suessiales</taxon>
        <taxon>Symbiodiniaceae</taxon>
        <taxon>Symbiodinium</taxon>
    </lineage>
</organism>
<protein>
    <submittedName>
        <fullName evidence="3">POLD1 protein</fullName>
    </submittedName>
</protein>
<dbReference type="PANTHER" id="PTHR36973">
    <property type="entry name" value="SLL1456 PROTEIN-RELATED"/>
    <property type="match status" value="1"/>
</dbReference>
<dbReference type="OrthoDB" id="411251at2759"/>
<dbReference type="InterPro" id="IPR053188">
    <property type="entry name" value="FkbM_Methyltransferase"/>
</dbReference>